<feature type="domain" description="Histidine kinase" evidence="11">
    <location>
        <begin position="513"/>
        <end position="733"/>
    </location>
</feature>
<dbReference type="SUPFAM" id="SSF55785">
    <property type="entry name" value="PYP-like sensor domain (PAS domain)"/>
    <property type="match status" value="2"/>
</dbReference>
<dbReference type="PRINTS" id="PR00344">
    <property type="entry name" value="BCTRLSENSOR"/>
</dbReference>
<feature type="domain" description="Response regulatory" evidence="12">
    <location>
        <begin position="754"/>
        <end position="869"/>
    </location>
</feature>
<dbReference type="Pfam" id="PF00072">
    <property type="entry name" value="Response_reg"/>
    <property type="match status" value="1"/>
</dbReference>
<evidence type="ECO:0000256" key="1">
    <source>
        <dbReference type="ARBA" id="ARBA00000085"/>
    </source>
</evidence>
<feature type="modified residue" description="4-aspartylphosphate" evidence="9">
    <location>
        <position position="805"/>
    </location>
</feature>
<keyword evidence="16" id="KW-1185">Reference proteome</keyword>
<dbReference type="Proteomes" id="UP000316598">
    <property type="component" value="Unassembled WGS sequence"/>
</dbReference>
<evidence type="ECO:0000256" key="3">
    <source>
        <dbReference type="ARBA" id="ARBA00022553"/>
    </source>
</evidence>
<name>A0A5C5WJ85_9BACT</name>
<dbReference type="InterPro" id="IPR001789">
    <property type="entry name" value="Sig_transdc_resp-reg_receiver"/>
</dbReference>
<dbReference type="InterPro" id="IPR013767">
    <property type="entry name" value="PAS_fold"/>
</dbReference>
<dbReference type="PANTHER" id="PTHR43065:SF46">
    <property type="entry name" value="C4-DICARBOXYLATE TRANSPORT SENSOR PROTEIN DCTB"/>
    <property type="match status" value="1"/>
</dbReference>
<dbReference type="CDD" id="cd00082">
    <property type="entry name" value="HisKA"/>
    <property type="match status" value="1"/>
</dbReference>
<feature type="domain" description="PAS" evidence="13">
    <location>
        <begin position="377"/>
        <end position="421"/>
    </location>
</feature>
<dbReference type="EC" id="2.7.13.3" evidence="2"/>
<dbReference type="AlphaFoldDB" id="A0A5C5WJ85"/>
<dbReference type="OrthoDB" id="220475at2"/>
<evidence type="ECO:0000256" key="7">
    <source>
        <dbReference type="ARBA" id="ARBA00022840"/>
    </source>
</evidence>
<dbReference type="Gene3D" id="3.30.450.20">
    <property type="entry name" value="PAS domain"/>
    <property type="match status" value="2"/>
</dbReference>
<dbReference type="SUPFAM" id="SSF55874">
    <property type="entry name" value="ATPase domain of HSP90 chaperone/DNA topoisomerase II/histidine kinase"/>
    <property type="match status" value="1"/>
</dbReference>
<evidence type="ECO:0000256" key="2">
    <source>
        <dbReference type="ARBA" id="ARBA00012438"/>
    </source>
</evidence>
<evidence type="ECO:0000313" key="15">
    <source>
        <dbReference type="EMBL" id="TWT50836.1"/>
    </source>
</evidence>
<evidence type="ECO:0000313" key="16">
    <source>
        <dbReference type="Proteomes" id="UP000316598"/>
    </source>
</evidence>
<keyword evidence="10" id="KW-0472">Membrane</keyword>
<dbReference type="InterPro" id="IPR007891">
    <property type="entry name" value="CHASE3"/>
</dbReference>
<dbReference type="InterPro" id="IPR011006">
    <property type="entry name" value="CheY-like_superfamily"/>
</dbReference>
<dbReference type="SMART" id="SM00387">
    <property type="entry name" value="HATPase_c"/>
    <property type="match status" value="1"/>
</dbReference>
<accession>A0A5C5WJ85</accession>
<keyword evidence="3 9" id="KW-0597">Phosphoprotein</keyword>
<evidence type="ECO:0000256" key="5">
    <source>
        <dbReference type="ARBA" id="ARBA00022741"/>
    </source>
</evidence>
<dbReference type="GO" id="GO:0000155">
    <property type="term" value="F:phosphorelay sensor kinase activity"/>
    <property type="evidence" value="ECO:0007669"/>
    <property type="project" value="InterPro"/>
</dbReference>
<dbReference type="Pfam" id="PF00989">
    <property type="entry name" value="PAS"/>
    <property type="match status" value="1"/>
</dbReference>
<evidence type="ECO:0000256" key="10">
    <source>
        <dbReference type="SAM" id="Phobius"/>
    </source>
</evidence>
<dbReference type="NCBIfam" id="TIGR00229">
    <property type="entry name" value="sensory_box"/>
    <property type="match status" value="1"/>
</dbReference>
<dbReference type="InterPro" id="IPR003661">
    <property type="entry name" value="HisK_dim/P_dom"/>
</dbReference>
<keyword evidence="8" id="KW-0902">Two-component regulatory system</keyword>
<feature type="transmembrane region" description="Helical" evidence="10">
    <location>
        <begin position="15"/>
        <end position="37"/>
    </location>
</feature>
<evidence type="ECO:0000256" key="8">
    <source>
        <dbReference type="ARBA" id="ARBA00023012"/>
    </source>
</evidence>
<protein>
    <recommendedName>
        <fullName evidence="2">histidine kinase</fullName>
        <ecNumber evidence="2">2.7.13.3</ecNumber>
    </recommendedName>
</protein>
<sequence length="877" mass="96488">MIQSMHMNVPSNRSYWLPIAIAAAFFAVAIFGIVTYVNTLAIRNSEKAVAHSYAIREAAQQLLSAMKDMQTGQRGFLLTGDESFLSPYVSGVDKAETEFTTLHALAESDPKLSDRVKRLRASFDEQQAHFIETIELRRAQATTSVDEQVLRLVKSGRGKAAMESARQVAKQIVETENEQLQESETHNRYLSAMSQTTITAGHLIALALILTTGLAAWLDRRKRDAAELALLKEQDELAAVIDAAFEGIVAFNDDFSIRFMNPAAADILQVNRDDSFVRSILDFVVWPNRRDDPSLNPASTNGSGVHAAKGTAGHEINNPFAVAASEPIREFDNQLMVRNDGTEFPSSGTATHTVTETERFTTVRFRDLTDFHTSLIKQREYSAILEQINDAVLVCDLDGKVRSWNSSAEQLFGLNESQMAGSHARTLISAEPEQWDRERQELLRTGRVSSQFAWKSSGGRDYVLEQRRSLIRDESGEPSGKLLFLIDITDRVRDEEKKRRTQRLESIGTLAGGIAHDLNNVLTPIVMSAKLLKRGSKTPERLLDNIVTSADRGGRMIKKLLAFAGGDEGQRTQVDLSELLLELEEILSHTLQQTIDLQVRVPEQLRKVDADSTELSQVIMNLAINARDAMPGGGRLEIDVADFDVDESRAASSDTLSAGPHVLLTVTDNGEGISSDIIDRIYDPFFTTKAQGKGTGLGLATTLGIIRSYSGDITVYSEPSVGTKFSIYLPSSKLTPNPVGASEATALPTGNNETILIVDDEPMILDTARETLESFQYNVVTATSGVEAVATFKSQSDSLNVILLDMMMPGMDGFEVKDTIRSIAPNARIIATSGLRRPGHEGGRLLDVDGFLAKPYTDEQLLRIVRKVIDQPNRMTP</sequence>
<dbReference type="Gene3D" id="3.30.565.10">
    <property type="entry name" value="Histidine kinase-like ATPase, C-terminal domain"/>
    <property type="match status" value="1"/>
</dbReference>
<dbReference type="GO" id="GO:0006355">
    <property type="term" value="P:regulation of DNA-templated transcription"/>
    <property type="evidence" value="ECO:0007669"/>
    <property type="project" value="InterPro"/>
</dbReference>
<comment type="catalytic activity">
    <reaction evidence="1">
        <text>ATP + protein L-histidine = ADP + protein N-phospho-L-histidine.</text>
        <dbReference type="EC" id="2.7.13.3"/>
    </reaction>
</comment>
<dbReference type="InterPro" id="IPR004358">
    <property type="entry name" value="Sig_transdc_His_kin-like_C"/>
</dbReference>
<gene>
    <name evidence="15" type="ORF">Pla22_35790</name>
</gene>
<keyword evidence="10" id="KW-1133">Transmembrane helix</keyword>
<dbReference type="Pfam" id="PF13188">
    <property type="entry name" value="PAS_8"/>
    <property type="match status" value="1"/>
</dbReference>
<keyword evidence="6" id="KW-0418">Kinase</keyword>
<reference evidence="15 16" key="1">
    <citation type="submission" date="2019-02" db="EMBL/GenBank/DDBJ databases">
        <title>Deep-cultivation of Planctomycetes and their phenomic and genomic characterization uncovers novel biology.</title>
        <authorList>
            <person name="Wiegand S."/>
            <person name="Jogler M."/>
            <person name="Boedeker C."/>
            <person name="Pinto D."/>
            <person name="Vollmers J."/>
            <person name="Rivas-Marin E."/>
            <person name="Kohn T."/>
            <person name="Peeters S.H."/>
            <person name="Heuer A."/>
            <person name="Rast P."/>
            <person name="Oberbeckmann S."/>
            <person name="Bunk B."/>
            <person name="Jeske O."/>
            <person name="Meyerdierks A."/>
            <person name="Storesund J.E."/>
            <person name="Kallscheuer N."/>
            <person name="Luecker S."/>
            <person name="Lage O.M."/>
            <person name="Pohl T."/>
            <person name="Merkel B.J."/>
            <person name="Hornburger P."/>
            <person name="Mueller R.-W."/>
            <person name="Bruemmer F."/>
            <person name="Labrenz M."/>
            <person name="Spormann A.M."/>
            <person name="Op Den Camp H."/>
            <person name="Overmann J."/>
            <person name="Amann R."/>
            <person name="Jetten M.S.M."/>
            <person name="Mascher T."/>
            <person name="Medema M.H."/>
            <person name="Devos D.P."/>
            <person name="Kaster A.-K."/>
            <person name="Ovreas L."/>
            <person name="Rohde M."/>
            <person name="Galperin M.Y."/>
            <person name="Jogler C."/>
        </authorList>
    </citation>
    <scope>NUCLEOTIDE SEQUENCE [LARGE SCALE GENOMIC DNA]</scope>
    <source>
        <strain evidence="15 16">Pla22</strain>
    </source>
</reference>
<feature type="transmembrane region" description="Helical" evidence="10">
    <location>
        <begin position="198"/>
        <end position="218"/>
    </location>
</feature>
<dbReference type="CDD" id="cd00130">
    <property type="entry name" value="PAS"/>
    <property type="match status" value="1"/>
</dbReference>
<proteinExistence type="predicted"/>
<dbReference type="SMART" id="SM00448">
    <property type="entry name" value="REC"/>
    <property type="match status" value="1"/>
</dbReference>
<evidence type="ECO:0000259" key="13">
    <source>
        <dbReference type="PROSITE" id="PS50112"/>
    </source>
</evidence>
<dbReference type="Pfam" id="PF02518">
    <property type="entry name" value="HATPase_c"/>
    <property type="match status" value="1"/>
</dbReference>
<dbReference type="InterPro" id="IPR036097">
    <property type="entry name" value="HisK_dim/P_sf"/>
</dbReference>
<keyword evidence="4" id="KW-0808">Transferase</keyword>
<dbReference type="EMBL" id="SJPI01000002">
    <property type="protein sequence ID" value="TWT50836.1"/>
    <property type="molecule type" value="Genomic_DNA"/>
</dbReference>
<dbReference type="Gene3D" id="3.40.50.2300">
    <property type="match status" value="1"/>
</dbReference>
<dbReference type="InterPro" id="IPR035965">
    <property type="entry name" value="PAS-like_dom_sf"/>
</dbReference>
<evidence type="ECO:0000259" key="14">
    <source>
        <dbReference type="PROSITE" id="PS50113"/>
    </source>
</evidence>
<dbReference type="PROSITE" id="PS50109">
    <property type="entry name" value="HIS_KIN"/>
    <property type="match status" value="1"/>
</dbReference>
<dbReference type="SMART" id="SM00388">
    <property type="entry name" value="HisKA"/>
    <property type="match status" value="1"/>
</dbReference>
<keyword evidence="10" id="KW-0812">Transmembrane</keyword>
<dbReference type="PANTHER" id="PTHR43065">
    <property type="entry name" value="SENSOR HISTIDINE KINASE"/>
    <property type="match status" value="1"/>
</dbReference>
<dbReference type="SUPFAM" id="SSF52172">
    <property type="entry name" value="CheY-like"/>
    <property type="match status" value="1"/>
</dbReference>
<evidence type="ECO:0000256" key="6">
    <source>
        <dbReference type="ARBA" id="ARBA00022777"/>
    </source>
</evidence>
<evidence type="ECO:0000256" key="9">
    <source>
        <dbReference type="PROSITE-ProRule" id="PRU00169"/>
    </source>
</evidence>
<dbReference type="InterPro" id="IPR005467">
    <property type="entry name" value="His_kinase_dom"/>
</dbReference>
<organism evidence="15 16">
    <name type="scientific">Rubripirellula amarantea</name>
    <dbReference type="NCBI Taxonomy" id="2527999"/>
    <lineage>
        <taxon>Bacteria</taxon>
        <taxon>Pseudomonadati</taxon>
        <taxon>Planctomycetota</taxon>
        <taxon>Planctomycetia</taxon>
        <taxon>Pirellulales</taxon>
        <taxon>Pirellulaceae</taxon>
        <taxon>Rubripirellula</taxon>
    </lineage>
</organism>
<dbReference type="Pfam" id="PF00512">
    <property type="entry name" value="HisKA"/>
    <property type="match status" value="1"/>
</dbReference>
<comment type="caution">
    <text evidence="15">The sequence shown here is derived from an EMBL/GenBank/DDBJ whole genome shotgun (WGS) entry which is preliminary data.</text>
</comment>
<dbReference type="SUPFAM" id="SSF47384">
    <property type="entry name" value="Homodimeric domain of signal transducing histidine kinase"/>
    <property type="match status" value="1"/>
</dbReference>
<dbReference type="PROSITE" id="PS50110">
    <property type="entry name" value="RESPONSE_REGULATORY"/>
    <property type="match status" value="1"/>
</dbReference>
<dbReference type="InterPro" id="IPR000014">
    <property type="entry name" value="PAS"/>
</dbReference>
<dbReference type="InterPro" id="IPR036890">
    <property type="entry name" value="HATPase_C_sf"/>
</dbReference>
<evidence type="ECO:0000259" key="11">
    <source>
        <dbReference type="PROSITE" id="PS50109"/>
    </source>
</evidence>
<feature type="domain" description="PAC" evidence="14">
    <location>
        <begin position="448"/>
        <end position="500"/>
    </location>
</feature>
<dbReference type="InterPro" id="IPR000700">
    <property type="entry name" value="PAS-assoc_C"/>
</dbReference>
<dbReference type="GO" id="GO:0005524">
    <property type="term" value="F:ATP binding"/>
    <property type="evidence" value="ECO:0007669"/>
    <property type="project" value="UniProtKB-KW"/>
</dbReference>
<evidence type="ECO:0000259" key="12">
    <source>
        <dbReference type="PROSITE" id="PS50110"/>
    </source>
</evidence>
<dbReference type="Gene3D" id="1.10.287.130">
    <property type="match status" value="1"/>
</dbReference>
<keyword evidence="7" id="KW-0067">ATP-binding</keyword>
<dbReference type="SMART" id="SM00091">
    <property type="entry name" value="PAS"/>
    <property type="match status" value="2"/>
</dbReference>
<evidence type="ECO:0000256" key="4">
    <source>
        <dbReference type="ARBA" id="ARBA00022679"/>
    </source>
</evidence>
<dbReference type="Pfam" id="PF05227">
    <property type="entry name" value="CHASE3"/>
    <property type="match status" value="1"/>
</dbReference>
<dbReference type="CDD" id="cd19410">
    <property type="entry name" value="HK9-like_sensor"/>
    <property type="match status" value="1"/>
</dbReference>
<dbReference type="InterPro" id="IPR003594">
    <property type="entry name" value="HATPase_dom"/>
</dbReference>
<dbReference type="PROSITE" id="PS50113">
    <property type="entry name" value="PAC"/>
    <property type="match status" value="1"/>
</dbReference>
<keyword evidence="5" id="KW-0547">Nucleotide-binding</keyword>
<dbReference type="PROSITE" id="PS50112">
    <property type="entry name" value="PAS"/>
    <property type="match status" value="1"/>
</dbReference>